<evidence type="ECO:0000256" key="1">
    <source>
        <dbReference type="SAM" id="Coils"/>
    </source>
</evidence>
<dbReference type="InterPro" id="IPR001940">
    <property type="entry name" value="Peptidase_S1C"/>
</dbReference>
<protein>
    <submittedName>
        <fullName evidence="4">Trypsin-like peptidase domain-containing protein</fullName>
    </submittedName>
</protein>
<sequence>MQGSNDARCLRCGAPDPGDRTRCLCGASLLVDVLLKEPVAEERRRFALARALSALGPPAPSFSHARTALAIPGDRIARGVSRAFAQRLIEVIAEHGASAILRSAQTLELSSQRTSRVPLVAGGLALVLIVAAAGVVWQRRAFAPQAPAPRGSTASASGDPAGTAAAAPEAAAPAALSTQEISQLASPSTVNLRCEGKTGSGFFVEADLAVTNEHVVCPPGKSMEVTLPDGRRLIGETVERDEDLDLATVRVVGANATPLKLGDATRLQPGDPLVFIGSPKGLAFTVHEGKVGFVGRQYLGVGYVQFNASVNPGNSGGPLLDARGEVVGVVSMKIENADGLGLALPIQYADKFLSLPTTPEATARWEALRQRVAQEEERELERFRLESSRPALISVERDGAVGLVALLVERFETPPRRITRRLALEVGGETCSLDVDFSFWRPMRDTMTEARDSRRLRWFVSRGLTENIHIGAARLPLESCSLSAPGPAWVRVEQGAEEMDRLPVAAEDLAAAQQAWKQKKGYIQAWDKYLQKRGVEEERARQDSEEWRANFRRARERVTRLEEDKRRWQQELDEGKDSRRQLVETELALKQAQEQLAELERYASQKGVPRQWRQ</sequence>
<dbReference type="PRINTS" id="PR00834">
    <property type="entry name" value="PROTEASES2C"/>
</dbReference>
<dbReference type="Gene3D" id="2.40.10.120">
    <property type="match status" value="1"/>
</dbReference>
<reference evidence="4 5" key="1">
    <citation type="submission" date="2023-12" db="EMBL/GenBank/DDBJ databases">
        <title>the genome sequence of Hyalangium sp. s54d21.</title>
        <authorList>
            <person name="Zhang X."/>
        </authorList>
    </citation>
    <scope>NUCLEOTIDE SEQUENCE [LARGE SCALE GENOMIC DNA]</scope>
    <source>
        <strain evidence="5">s54d21</strain>
    </source>
</reference>
<dbReference type="InterPro" id="IPR009003">
    <property type="entry name" value="Peptidase_S1_PA"/>
</dbReference>
<dbReference type="Proteomes" id="UP001291309">
    <property type="component" value="Unassembled WGS sequence"/>
</dbReference>
<accession>A0ABU5H5L3</accession>
<keyword evidence="1" id="KW-0175">Coiled coil</keyword>
<organism evidence="4 5">
    <name type="scientific">Hyalangium rubrum</name>
    <dbReference type="NCBI Taxonomy" id="3103134"/>
    <lineage>
        <taxon>Bacteria</taxon>
        <taxon>Pseudomonadati</taxon>
        <taxon>Myxococcota</taxon>
        <taxon>Myxococcia</taxon>
        <taxon>Myxococcales</taxon>
        <taxon>Cystobacterineae</taxon>
        <taxon>Archangiaceae</taxon>
        <taxon>Hyalangium</taxon>
    </lineage>
</organism>
<evidence type="ECO:0000256" key="3">
    <source>
        <dbReference type="SAM" id="Phobius"/>
    </source>
</evidence>
<feature type="transmembrane region" description="Helical" evidence="3">
    <location>
        <begin position="117"/>
        <end position="137"/>
    </location>
</feature>
<dbReference type="RefSeq" id="WP_321547268.1">
    <property type="nucleotide sequence ID" value="NZ_JAXIVS010000006.1"/>
</dbReference>
<evidence type="ECO:0000256" key="2">
    <source>
        <dbReference type="SAM" id="MobiDB-lite"/>
    </source>
</evidence>
<evidence type="ECO:0000313" key="5">
    <source>
        <dbReference type="Proteomes" id="UP001291309"/>
    </source>
</evidence>
<feature type="region of interest" description="Disordered" evidence="2">
    <location>
        <begin position="146"/>
        <end position="172"/>
    </location>
</feature>
<keyword evidence="3" id="KW-0812">Transmembrane</keyword>
<gene>
    <name evidence="4" type="ORF">SYV04_19115</name>
</gene>
<dbReference type="EMBL" id="JAXIVS010000006">
    <property type="protein sequence ID" value="MDY7228541.1"/>
    <property type="molecule type" value="Genomic_DNA"/>
</dbReference>
<name>A0ABU5H5L3_9BACT</name>
<dbReference type="PANTHER" id="PTHR22939">
    <property type="entry name" value="SERINE PROTEASE FAMILY S1C HTRA-RELATED"/>
    <property type="match status" value="1"/>
</dbReference>
<dbReference type="SUPFAM" id="SSF50494">
    <property type="entry name" value="Trypsin-like serine proteases"/>
    <property type="match status" value="1"/>
</dbReference>
<keyword evidence="5" id="KW-1185">Reference proteome</keyword>
<comment type="caution">
    <text evidence="4">The sequence shown here is derived from an EMBL/GenBank/DDBJ whole genome shotgun (WGS) entry which is preliminary data.</text>
</comment>
<keyword evidence="3" id="KW-1133">Transmembrane helix</keyword>
<keyword evidence="3" id="KW-0472">Membrane</keyword>
<proteinExistence type="predicted"/>
<feature type="coiled-coil region" evidence="1">
    <location>
        <begin position="537"/>
        <end position="602"/>
    </location>
</feature>
<evidence type="ECO:0000313" key="4">
    <source>
        <dbReference type="EMBL" id="MDY7228541.1"/>
    </source>
</evidence>
<dbReference type="PANTHER" id="PTHR22939:SF129">
    <property type="entry name" value="SERINE PROTEASE HTRA2, MITOCHONDRIAL"/>
    <property type="match status" value="1"/>
</dbReference>
<dbReference type="Pfam" id="PF13365">
    <property type="entry name" value="Trypsin_2"/>
    <property type="match status" value="1"/>
</dbReference>